<comment type="subcellular location">
    <subcellularLocation>
        <location evidence="1">Membrane</location>
        <topology evidence="1">Multi-pass membrane protein</topology>
    </subcellularLocation>
</comment>
<dbReference type="GO" id="GO:0033573">
    <property type="term" value="C:high-affinity iron permease complex"/>
    <property type="evidence" value="ECO:0007669"/>
    <property type="project" value="InterPro"/>
</dbReference>
<evidence type="ECO:0000256" key="1">
    <source>
        <dbReference type="ARBA" id="ARBA00004141"/>
    </source>
</evidence>
<gene>
    <name evidence="7" type="ORF">A2W18_10370</name>
</gene>
<comment type="similarity">
    <text evidence="2">Belongs to the oxidase-dependent Fe transporter (OFeT) (TC 9.A.10.1) family.</text>
</comment>
<sequence>MFATAVIVFREVLEAAIVVGLVLAASQGLRRRGLWIGSGIAVGLGGSVMVAAFAGGIAAAAQGMGQELFNASVLFAAVGMLAWHNIWMARHGAALAKNINAVGRDVVAGLRPQYLLASVVGLAVLREGSEVVLFLYGIAIAQQDQASALWAGALLGLAVGAGSGYLLYLGLLRFAARYLFSVTGWLIALLAAGMAAQAAGFLVQADLLPTLRDPLWDTSGLLSQQSVLGNLLSVLIGYLDRPAGIQVLLYAITLTTILVLSQIYRPNRKRSTRVVSKLAGAANSE</sequence>
<organism evidence="7 8">
    <name type="scientific">Candidatus Muproteobacteria bacterium RBG_16_60_9</name>
    <dbReference type="NCBI Taxonomy" id="1817755"/>
    <lineage>
        <taxon>Bacteria</taxon>
        <taxon>Pseudomonadati</taxon>
        <taxon>Pseudomonadota</taxon>
        <taxon>Candidatus Muproteobacteria</taxon>
    </lineage>
</organism>
<name>A0A1F6VDD9_9PROT</name>
<dbReference type="PANTHER" id="PTHR31632">
    <property type="entry name" value="IRON TRANSPORTER FTH1"/>
    <property type="match status" value="1"/>
</dbReference>
<evidence type="ECO:0000313" key="8">
    <source>
        <dbReference type="Proteomes" id="UP000179076"/>
    </source>
</evidence>
<feature type="transmembrane region" description="Helical" evidence="6">
    <location>
        <begin position="178"/>
        <end position="203"/>
    </location>
</feature>
<dbReference type="Proteomes" id="UP000179076">
    <property type="component" value="Unassembled WGS sequence"/>
</dbReference>
<evidence type="ECO:0000313" key="7">
    <source>
        <dbReference type="EMBL" id="OGI67683.1"/>
    </source>
</evidence>
<feature type="transmembrane region" description="Helical" evidence="6">
    <location>
        <begin position="12"/>
        <end position="29"/>
    </location>
</feature>
<dbReference type="Pfam" id="PF03239">
    <property type="entry name" value="FTR1"/>
    <property type="match status" value="1"/>
</dbReference>
<protein>
    <submittedName>
        <fullName evidence="7">Iron permease</fullName>
    </submittedName>
</protein>
<feature type="transmembrane region" description="Helical" evidence="6">
    <location>
        <begin position="245"/>
        <end position="264"/>
    </location>
</feature>
<evidence type="ECO:0000256" key="6">
    <source>
        <dbReference type="SAM" id="Phobius"/>
    </source>
</evidence>
<evidence type="ECO:0000256" key="2">
    <source>
        <dbReference type="ARBA" id="ARBA00008333"/>
    </source>
</evidence>
<evidence type="ECO:0000256" key="4">
    <source>
        <dbReference type="ARBA" id="ARBA00022989"/>
    </source>
</evidence>
<feature type="transmembrane region" description="Helical" evidence="6">
    <location>
        <begin position="35"/>
        <end position="61"/>
    </location>
</feature>
<reference evidence="7 8" key="1">
    <citation type="journal article" date="2016" name="Nat. Commun.">
        <title>Thousands of microbial genomes shed light on interconnected biogeochemical processes in an aquifer system.</title>
        <authorList>
            <person name="Anantharaman K."/>
            <person name="Brown C.T."/>
            <person name="Hug L.A."/>
            <person name="Sharon I."/>
            <person name="Castelle C.J."/>
            <person name="Probst A.J."/>
            <person name="Thomas B.C."/>
            <person name="Singh A."/>
            <person name="Wilkins M.J."/>
            <person name="Karaoz U."/>
            <person name="Brodie E.L."/>
            <person name="Williams K.H."/>
            <person name="Hubbard S.S."/>
            <person name="Banfield J.F."/>
        </authorList>
    </citation>
    <scope>NUCLEOTIDE SEQUENCE [LARGE SCALE GENOMIC DNA]</scope>
</reference>
<keyword evidence="5 6" id="KW-0472">Membrane</keyword>
<dbReference type="InterPro" id="IPR004923">
    <property type="entry name" value="FTR1/Fip1/EfeU"/>
</dbReference>
<feature type="transmembrane region" description="Helical" evidence="6">
    <location>
        <begin position="148"/>
        <end position="172"/>
    </location>
</feature>
<proteinExistence type="inferred from homology"/>
<evidence type="ECO:0000256" key="3">
    <source>
        <dbReference type="ARBA" id="ARBA00022692"/>
    </source>
</evidence>
<feature type="transmembrane region" description="Helical" evidence="6">
    <location>
        <begin position="68"/>
        <end position="87"/>
    </location>
</feature>
<keyword evidence="4 6" id="KW-1133">Transmembrane helix</keyword>
<evidence type="ECO:0000256" key="5">
    <source>
        <dbReference type="ARBA" id="ARBA00023136"/>
    </source>
</evidence>
<dbReference type="AlphaFoldDB" id="A0A1F6VDD9"/>
<keyword evidence="3 6" id="KW-0812">Transmembrane</keyword>
<comment type="caution">
    <text evidence="7">The sequence shown here is derived from an EMBL/GenBank/DDBJ whole genome shotgun (WGS) entry which is preliminary data.</text>
</comment>
<dbReference type="GO" id="GO:0015093">
    <property type="term" value="F:ferrous iron transmembrane transporter activity"/>
    <property type="evidence" value="ECO:0007669"/>
    <property type="project" value="TreeGrafter"/>
</dbReference>
<accession>A0A1F6VDD9</accession>
<dbReference type="EMBL" id="MFSP01000050">
    <property type="protein sequence ID" value="OGI67683.1"/>
    <property type="molecule type" value="Genomic_DNA"/>
</dbReference>
<dbReference type="PANTHER" id="PTHR31632:SF2">
    <property type="entry name" value="PLASMA MEMBRANE IRON PERMEASE"/>
    <property type="match status" value="1"/>
</dbReference>